<dbReference type="EMBL" id="CP038018">
    <property type="protein sequence ID" value="QED92463.1"/>
    <property type="molecule type" value="Genomic_DNA"/>
</dbReference>
<keyword evidence="3" id="KW-1185">Reference proteome</keyword>
<evidence type="ECO:0000256" key="1">
    <source>
        <dbReference type="SAM" id="SignalP"/>
    </source>
</evidence>
<gene>
    <name evidence="2" type="ORF">EZJ17_07480</name>
</gene>
<accession>A0AAX1F8R9</accession>
<dbReference type="AlphaFoldDB" id="A0AAX1F8R9"/>
<dbReference type="KEGG" id="eex:EZJ17_07480"/>
<reference evidence="3" key="1">
    <citation type="journal article" date="2019" name="J. Anim. Genet.">
        <title>Description and whole genome sequencing of Eikenella exigua sp. nov., isolated from brain abscess and blood.</title>
        <authorList>
            <person name="Stormo K.A."/>
            <person name="Nygaard R.M."/>
            <person name="Bruvold T.S."/>
            <person name="Dimmen G."/>
            <person name="Lindemann P.C."/>
            <person name="Jordal S."/>
            <person name="Kommedal O."/>
        </authorList>
    </citation>
    <scope>NUCLEOTIDE SEQUENCE [LARGE SCALE GENOMIC DNA]</scope>
    <source>
        <strain evidence="3">PXX</strain>
    </source>
</reference>
<feature type="chain" id="PRO_5043779767" evidence="1">
    <location>
        <begin position="29"/>
        <end position="202"/>
    </location>
</feature>
<evidence type="ECO:0000313" key="3">
    <source>
        <dbReference type="Proteomes" id="UP000326695"/>
    </source>
</evidence>
<feature type="signal peptide" evidence="1">
    <location>
        <begin position="1"/>
        <end position="28"/>
    </location>
</feature>
<sequence>MPFKQWEKIMKRLGLMLAACMAMSGAYAAPASDTGYAYGANHCYGFHAPAGWTQDNRLLADKGVPMVFLPQDGRLRAARVMIYAGSIGRKPGENFSAAVRGQVNDVVAQYAQSNERIRPAMLRRIRARDGVSGELWRFTGYRNGGQELVAYLPGSRSVNYFVAQIPAQADASAVETAVLALAASYHERQSCPPCRGEGCAAE</sequence>
<keyword evidence="1" id="KW-0732">Signal</keyword>
<name>A0AAX1F8R9_9NEIS</name>
<dbReference type="Proteomes" id="UP000326695">
    <property type="component" value="Chromosome"/>
</dbReference>
<protein>
    <submittedName>
        <fullName evidence="2">Uncharacterized protein</fullName>
    </submittedName>
</protein>
<evidence type="ECO:0000313" key="2">
    <source>
        <dbReference type="EMBL" id="QED92463.1"/>
    </source>
</evidence>
<proteinExistence type="predicted"/>
<organism evidence="2 3">
    <name type="scientific">Eikenella exigua</name>
    <dbReference type="NCBI Taxonomy" id="2528037"/>
    <lineage>
        <taxon>Bacteria</taxon>
        <taxon>Pseudomonadati</taxon>
        <taxon>Pseudomonadota</taxon>
        <taxon>Betaproteobacteria</taxon>
        <taxon>Neisseriales</taxon>
        <taxon>Neisseriaceae</taxon>
        <taxon>Eikenella</taxon>
    </lineage>
</organism>
<dbReference type="RefSeq" id="WP_156496438.1">
    <property type="nucleotide sequence ID" value="NZ_CP038018.1"/>
</dbReference>